<dbReference type="InterPro" id="IPR050300">
    <property type="entry name" value="GDXG_lipolytic_enzyme"/>
</dbReference>
<dbReference type="GO" id="GO:0016787">
    <property type="term" value="F:hydrolase activity"/>
    <property type="evidence" value="ECO:0007669"/>
    <property type="project" value="UniProtKB-KW"/>
</dbReference>
<feature type="region of interest" description="Disordered" evidence="2">
    <location>
        <begin position="319"/>
        <end position="355"/>
    </location>
</feature>
<dbReference type="EMBL" id="JAADJZ010000010">
    <property type="protein sequence ID" value="KAF2872079.1"/>
    <property type="molecule type" value="Genomic_DNA"/>
</dbReference>
<dbReference type="Gene3D" id="3.40.50.1820">
    <property type="entry name" value="alpha/beta hydrolase"/>
    <property type="match status" value="1"/>
</dbReference>
<dbReference type="OrthoDB" id="433474at2759"/>
<dbReference type="Proteomes" id="UP000481861">
    <property type="component" value="Unassembled WGS sequence"/>
</dbReference>
<evidence type="ECO:0000313" key="4">
    <source>
        <dbReference type="EMBL" id="KAF2872079.1"/>
    </source>
</evidence>
<dbReference type="PANTHER" id="PTHR48081:SF8">
    <property type="entry name" value="ALPHA_BETA HYDROLASE FOLD-3 DOMAIN-CONTAINING PROTEIN-RELATED"/>
    <property type="match status" value="1"/>
</dbReference>
<reference evidence="4 5" key="1">
    <citation type="submission" date="2020-01" db="EMBL/GenBank/DDBJ databases">
        <authorList>
            <consortium name="DOE Joint Genome Institute"/>
            <person name="Haridas S."/>
            <person name="Albert R."/>
            <person name="Binder M."/>
            <person name="Bloem J."/>
            <person name="Labutti K."/>
            <person name="Salamov A."/>
            <person name="Andreopoulos B."/>
            <person name="Baker S.E."/>
            <person name="Barry K."/>
            <person name="Bills G."/>
            <person name="Bluhm B.H."/>
            <person name="Cannon C."/>
            <person name="Castanera R."/>
            <person name="Culley D.E."/>
            <person name="Daum C."/>
            <person name="Ezra D."/>
            <person name="Gonzalez J.B."/>
            <person name="Henrissat B."/>
            <person name="Kuo A."/>
            <person name="Liang C."/>
            <person name="Lipzen A."/>
            <person name="Lutzoni F."/>
            <person name="Magnuson J."/>
            <person name="Mondo S."/>
            <person name="Nolan M."/>
            <person name="Ohm R."/>
            <person name="Pangilinan J."/>
            <person name="Park H.-J.H."/>
            <person name="Ramirez L."/>
            <person name="Alfaro M."/>
            <person name="Sun H."/>
            <person name="Tritt A."/>
            <person name="Yoshinaga Y."/>
            <person name="Zwiers L.-H.L."/>
            <person name="Turgeon B.G."/>
            <person name="Goodwin S.B."/>
            <person name="Spatafora J.W."/>
            <person name="Crous P.W."/>
            <person name="Grigoriev I.V."/>
        </authorList>
    </citation>
    <scope>NUCLEOTIDE SEQUENCE [LARGE SCALE GENOMIC DNA]</scope>
    <source>
        <strain evidence="4 5">CBS 611.86</strain>
    </source>
</reference>
<dbReference type="InterPro" id="IPR013094">
    <property type="entry name" value="AB_hydrolase_3"/>
</dbReference>
<dbReference type="PANTHER" id="PTHR48081">
    <property type="entry name" value="AB HYDROLASE SUPERFAMILY PROTEIN C4A8.06C"/>
    <property type="match status" value="1"/>
</dbReference>
<dbReference type="InterPro" id="IPR029058">
    <property type="entry name" value="AB_hydrolase_fold"/>
</dbReference>
<proteinExistence type="predicted"/>
<sequence length="355" mass="38703">MSTPTVYLDPLNQVIADKLATQPPLEDLTIEQFRALLEQLQKHDPIPGVTRTSVTVPFEDGLKTFIFKPKGAKGTLPVIFYFHGGAWISGNVNTYDSICRDLALQTGFAVVFPEYTLAPEARYPTQQEQCYAAVKWVRQHGSSKGLSQDAFSIVSDSAGGQLSIAVSILCSTRKPLIPISYQVLISPVTDTVTTDRDTPSEFRFFNGPLLTVPFLRKSIDEYIPDTYDRTSELATPRNISAANAKKQPPTLIVNSAADLLRDDGILYGEILQGAGVDCAIITAHGQLHDSSVFEGVREGATPKALVRLVAVQIVNANKTGGKGKGKGKRMLEQSAEAVGEERAPTKKLRKSRRSQ</sequence>
<organism evidence="4 5">
    <name type="scientific">Massariosphaeria phaeospora</name>
    <dbReference type="NCBI Taxonomy" id="100035"/>
    <lineage>
        <taxon>Eukaryota</taxon>
        <taxon>Fungi</taxon>
        <taxon>Dikarya</taxon>
        <taxon>Ascomycota</taxon>
        <taxon>Pezizomycotina</taxon>
        <taxon>Dothideomycetes</taxon>
        <taxon>Pleosporomycetidae</taxon>
        <taxon>Pleosporales</taxon>
        <taxon>Pleosporales incertae sedis</taxon>
        <taxon>Massariosphaeria</taxon>
    </lineage>
</organism>
<comment type="caution">
    <text evidence="4">The sequence shown here is derived from an EMBL/GenBank/DDBJ whole genome shotgun (WGS) entry which is preliminary data.</text>
</comment>
<dbReference type="SUPFAM" id="SSF53474">
    <property type="entry name" value="alpha/beta-Hydrolases"/>
    <property type="match status" value="1"/>
</dbReference>
<dbReference type="Pfam" id="PF07859">
    <property type="entry name" value="Abhydrolase_3"/>
    <property type="match status" value="1"/>
</dbReference>
<evidence type="ECO:0000313" key="5">
    <source>
        <dbReference type="Proteomes" id="UP000481861"/>
    </source>
</evidence>
<accession>A0A7C8M9A0</accession>
<evidence type="ECO:0000256" key="2">
    <source>
        <dbReference type="SAM" id="MobiDB-lite"/>
    </source>
</evidence>
<evidence type="ECO:0000256" key="1">
    <source>
        <dbReference type="ARBA" id="ARBA00022801"/>
    </source>
</evidence>
<dbReference type="AlphaFoldDB" id="A0A7C8M9A0"/>
<name>A0A7C8M9A0_9PLEO</name>
<feature type="compositionally biased region" description="Basic residues" evidence="2">
    <location>
        <begin position="345"/>
        <end position="355"/>
    </location>
</feature>
<evidence type="ECO:0000259" key="3">
    <source>
        <dbReference type="Pfam" id="PF07859"/>
    </source>
</evidence>
<keyword evidence="5" id="KW-1185">Reference proteome</keyword>
<feature type="domain" description="Alpha/beta hydrolase fold-3" evidence="3">
    <location>
        <begin position="79"/>
        <end position="289"/>
    </location>
</feature>
<protein>
    <submittedName>
        <fullName evidence="4">Alpha/Beta hydrolase protein</fullName>
    </submittedName>
</protein>
<keyword evidence="1 4" id="KW-0378">Hydrolase</keyword>
<gene>
    <name evidence="4" type="ORF">BDV95DRAFT_571364</name>
</gene>